<dbReference type="PANTHER" id="PTHR23069">
    <property type="entry name" value="AAA DOMAIN-CONTAINING"/>
    <property type="match status" value="1"/>
</dbReference>
<evidence type="ECO:0000256" key="5">
    <source>
        <dbReference type="ARBA" id="ARBA00022833"/>
    </source>
</evidence>
<feature type="compositionally biased region" description="Basic and acidic residues" evidence="8">
    <location>
        <begin position="212"/>
        <end position="224"/>
    </location>
</feature>
<feature type="region of interest" description="Disordered" evidence="8">
    <location>
        <begin position="1"/>
        <end position="329"/>
    </location>
</feature>
<dbReference type="Gene3D" id="3.40.50.300">
    <property type="entry name" value="P-loop containing nucleotide triphosphate hydrolases"/>
    <property type="match status" value="1"/>
</dbReference>
<dbReference type="InterPro" id="IPR003593">
    <property type="entry name" value="AAA+_ATPase"/>
</dbReference>
<dbReference type="Gene3D" id="3.30.40.10">
    <property type="entry name" value="Zinc/RING finger domain, C3HC4 (zinc finger)"/>
    <property type="match status" value="1"/>
</dbReference>
<evidence type="ECO:0000256" key="1">
    <source>
        <dbReference type="ARBA" id="ARBA00006914"/>
    </source>
</evidence>
<feature type="compositionally biased region" description="Basic residues" evidence="8">
    <location>
        <begin position="23"/>
        <end position="33"/>
    </location>
</feature>
<comment type="caution">
    <text evidence="10">The sequence shown here is derived from an EMBL/GenBank/DDBJ whole genome shotgun (WGS) entry which is preliminary data.</text>
</comment>
<evidence type="ECO:0000259" key="9">
    <source>
        <dbReference type="PROSITE" id="PS51805"/>
    </source>
</evidence>
<dbReference type="InterPro" id="IPR003960">
    <property type="entry name" value="ATPase_AAA_CS"/>
</dbReference>
<evidence type="ECO:0000256" key="2">
    <source>
        <dbReference type="ARBA" id="ARBA00022723"/>
    </source>
</evidence>
<dbReference type="FunFam" id="3.30.40.10:FF:000739">
    <property type="entry name" value="P-loop containing nucleoside triphosphate hydrolases superfamily protein"/>
    <property type="match status" value="1"/>
</dbReference>
<reference evidence="10" key="1">
    <citation type="journal article" date="2023" name="Nat. Commun.">
        <title>Diploid and tetraploid genomes of Acorus and the evolution of monocots.</title>
        <authorList>
            <person name="Ma L."/>
            <person name="Liu K.W."/>
            <person name="Li Z."/>
            <person name="Hsiao Y.Y."/>
            <person name="Qi Y."/>
            <person name="Fu T."/>
            <person name="Tang G.D."/>
            <person name="Zhang D."/>
            <person name="Sun W.H."/>
            <person name="Liu D.K."/>
            <person name="Li Y."/>
            <person name="Chen G.Z."/>
            <person name="Liu X.D."/>
            <person name="Liao X.Y."/>
            <person name="Jiang Y.T."/>
            <person name="Yu X."/>
            <person name="Hao Y."/>
            <person name="Huang J."/>
            <person name="Zhao X.W."/>
            <person name="Ke S."/>
            <person name="Chen Y.Y."/>
            <person name="Wu W.L."/>
            <person name="Hsu J.L."/>
            <person name="Lin Y.F."/>
            <person name="Huang M.D."/>
            <person name="Li C.Y."/>
            <person name="Huang L."/>
            <person name="Wang Z.W."/>
            <person name="Zhao X."/>
            <person name="Zhong W.Y."/>
            <person name="Peng D.H."/>
            <person name="Ahmad S."/>
            <person name="Lan S."/>
            <person name="Zhang J.S."/>
            <person name="Tsai W.C."/>
            <person name="Van de Peer Y."/>
            <person name="Liu Z.J."/>
        </authorList>
    </citation>
    <scope>NUCLEOTIDE SEQUENCE</scope>
    <source>
        <strain evidence="10">SCP</strain>
    </source>
</reference>
<dbReference type="GO" id="GO:0005524">
    <property type="term" value="F:ATP binding"/>
    <property type="evidence" value="ECO:0007669"/>
    <property type="project" value="UniProtKB-KW"/>
</dbReference>
<feature type="compositionally biased region" description="Polar residues" evidence="8">
    <location>
        <begin position="172"/>
        <end position="182"/>
    </location>
</feature>
<evidence type="ECO:0000256" key="6">
    <source>
        <dbReference type="ARBA" id="ARBA00022840"/>
    </source>
</evidence>
<dbReference type="PROSITE" id="PS00674">
    <property type="entry name" value="AAA"/>
    <property type="match status" value="1"/>
</dbReference>
<sequence>MQLRANRKQPPPPPPPPPQRPSFSHRPRKKRKRLDSIRDDPQRHHPIVAEGPDTPGSVRRSSRPRRAPVILDASPTPSRKRRRGAGRVGRPPNEGNKRETRRGRPKRVLFGGDVDCGREGWTSRLRSRVKGFGYGSDGDQKGERLEMEEMMSGNSESMGDESGEEPSESEDQTLQQWLSPSKSGADGGVVQVVEEEKVEVGVVEEQMPNEDLESKSEHVEEEQKMPGVLESENHDIEEEQRPMEDVDGKSGPDDLVLPSEFGNDEAKEEEEPNPTLKDEVERPRGREGRRCGLCGGGTDGKPPKRLVRDFNDSNDEGYDGSSASEEPNYDVLDGFGDEPGWLGRLLGPILDRFGIARVWVHQHCAVWSPEVYFAGLGCLKNVRAALCRGRVLKCSRCSRPGATIGCRVDRCPKTYHLPCARAEGCTFDHRKFLIVCTDHRHLFQPQGSLYLQRLKKLKVKKMRLDIRKTSADASRKDLEAEEKWLENCGEDEEFLKREGKRLHRDILRISPVYIGGSSGNENLYEGWESVAGLQDVVQCMKEVVILPLLYPEFYSSMGITPPRGVLLHGYPGTGKTLVVRALIGACSRGDKKIAYFARKGADCLGKYVGDAERQLRLLFHVAEKSQPAIIFFDEIDGLAPCRSRQQDQTHCSVVSTLLALLDGVKSRGSVIVIGATNRPDAVDPALRRPGRFDREIYFPLPSVMDRSAILSLHTRSWPKPISEPVLSWVAKQTVGFAGADLQALCTQAAIIALKRNCSLKGLMSSAEKSFIHGKRTLLPSIVVEETDWLAALSCVPPPCSRREAGMAANDVFSSPLHPHLIPCLLQPLLHLLISLSLEECVWLPPTLYKGSKLMKDIIFSALENKRISVALWCSHLHNLIQEPDVTKEIEKGLYRAGLLDGLSDYYLDQSDGEGKNDDWKSVLFQLNSSGARMFSKSLLCFLNPLGKKTGFRVLITGSPRSGQHHLASCFLHGFVGHIEIRKIDLATISQEGHGDIIRGVTHILLQCLSLGRCIIYLPRIDLWALEEICQQPSDEENDIYPKKISNIFETPCPQIVTKNMSQAWKSFVEQVDSVCTPPSFIIVATCEVPNHDLPLGIRGFFNDRMVNGICTHPASSAQTVPQYALQVDGKLNHDVMVDASAIKLSQDLIQKFVHLIHHKTHMAVECETTNCDSANDILEVQRDHVEGKVIESVDEPVDSERITSNGGASCSNKGYQQYLDGDKSLPSICKIFNHHDQEVQMHHHHGACVRTNNKILKGKSNIMLAIATFGYQILCYPHFAELCWSTSGLKEGPSADIHGPWKGWPFNSCIVRPPSSSDKVAMGSYPGNEKNKENFSIVRGLIAVGLLAYRGLYSSVLEVTREVRNVLELLLGEINSKILGGKDKYRFIRLLSQVAYLEDMVNSWAYSFQRLQLDNQMPASIVRPMPGVTMNTQDHESNTNLDTGLPHVSNKSSQEENSTCINSSKDLPDNGLPSSDMIDTVPRPSQDKLLLTTDTDSCQNSFSVFSSVAHGDTLNEPKKTGGCEPCESENHEPCELVFQRSQTVKQHNGSAKADGVSHSEEDMGIMDDCISRKNRRQCNGLSRTGTVLSSDVGGCIHAETVRDDVSNIRENNNVPAMPACICVYECCSGCCNAIHTLIHKVLSDSLASYGYLTIDDVHDVVASCSVSLSAKIQKYFFTQNSSCDDHSGNQQQNGIDAKLCACQDVGNQLNKMPHQCGNVKNMENLPAKCGNHRIGQYPASTDVHKSSPLGPGLKFFFRDGTLVPSHSINNIVLHCKIENLCICALTERITKNQKDFSLML</sequence>
<keyword evidence="5" id="KW-0862">Zinc</keyword>
<reference evidence="10" key="2">
    <citation type="submission" date="2023-06" db="EMBL/GenBank/DDBJ databases">
        <authorList>
            <person name="Ma L."/>
            <person name="Liu K.-W."/>
            <person name="Li Z."/>
            <person name="Hsiao Y.-Y."/>
            <person name="Qi Y."/>
            <person name="Fu T."/>
            <person name="Tang G."/>
            <person name="Zhang D."/>
            <person name="Sun W.-H."/>
            <person name="Liu D.-K."/>
            <person name="Li Y."/>
            <person name="Chen G.-Z."/>
            <person name="Liu X.-D."/>
            <person name="Liao X.-Y."/>
            <person name="Jiang Y.-T."/>
            <person name="Yu X."/>
            <person name="Hao Y."/>
            <person name="Huang J."/>
            <person name="Zhao X.-W."/>
            <person name="Ke S."/>
            <person name="Chen Y.-Y."/>
            <person name="Wu W.-L."/>
            <person name="Hsu J.-L."/>
            <person name="Lin Y.-F."/>
            <person name="Huang M.-D."/>
            <person name="Li C.-Y."/>
            <person name="Huang L."/>
            <person name="Wang Z.-W."/>
            <person name="Zhao X."/>
            <person name="Zhong W.-Y."/>
            <person name="Peng D.-H."/>
            <person name="Ahmad S."/>
            <person name="Lan S."/>
            <person name="Zhang J.-S."/>
            <person name="Tsai W.-C."/>
            <person name="Van De Peer Y."/>
            <person name="Liu Z.-J."/>
        </authorList>
    </citation>
    <scope>NUCLEOTIDE SEQUENCE</scope>
    <source>
        <strain evidence="10">SCP</strain>
        <tissue evidence="10">Leaves</tissue>
    </source>
</reference>
<dbReference type="Gene3D" id="1.10.8.60">
    <property type="match status" value="1"/>
</dbReference>
<dbReference type="InterPro" id="IPR027417">
    <property type="entry name" value="P-loop_NTPase"/>
</dbReference>
<feature type="compositionally biased region" description="Basic and acidic residues" evidence="8">
    <location>
        <begin position="276"/>
        <end position="290"/>
    </location>
</feature>
<dbReference type="GO" id="GO:0008270">
    <property type="term" value="F:zinc ion binding"/>
    <property type="evidence" value="ECO:0007669"/>
    <property type="project" value="UniProtKB-KW"/>
</dbReference>
<feature type="compositionally biased region" description="Acidic residues" evidence="8">
    <location>
        <begin position="158"/>
        <end position="171"/>
    </location>
</feature>
<feature type="compositionally biased region" description="Polar residues" evidence="8">
    <location>
        <begin position="1449"/>
        <end position="1465"/>
    </location>
</feature>
<dbReference type="GO" id="GO:0042393">
    <property type="term" value="F:histone binding"/>
    <property type="evidence" value="ECO:0007669"/>
    <property type="project" value="TreeGrafter"/>
</dbReference>
<dbReference type="FunFam" id="3.40.50.300:FF:000061">
    <property type="entry name" value="ATPase family, AAA domain-containing 2"/>
    <property type="match status" value="1"/>
</dbReference>
<dbReference type="EMBL" id="JAUJYN010000003">
    <property type="protein sequence ID" value="KAK1276997.1"/>
    <property type="molecule type" value="Genomic_DNA"/>
</dbReference>
<feature type="compositionally biased region" description="Basic and acidic residues" evidence="8">
    <location>
        <begin position="34"/>
        <end position="43"/>
    </location>
</feature>
<evidence type="ECO:0000256" key="4">
    <source>
        <dbReference type="ARBA" id="ARBA00022771"/>
    </source>
</evidence>
<dbReference type="PANTHER" id="PTHR23069:SF7">
    <property type="entry name" value="P-LOOP CONTAINING NUCLEOSIDE TRIPHOSPHATE HYDROLASES SUPERFAMILY PROTEIN"/>
    <property type="match status" value="1"/>
</dbReference>
<dbReference type="InterPro" id="IPR003959">
    <property type="entry name" value="ATPase_AAA_core"/>
</dbReference>
<feature type="compositionally biased region" description="Basic and acidic residues" evidence="8">
    <location>
        <begin position="231"/>
        <end position="252"/>
    </location>
</feature>
<accession>A0AAV9BLF8</accession>
<gene>
    <name evidence="10" type="ORF">QJS04_geneDACA010929</name>
</gene>
<keyword evidence="3" id="KW-0547">Nucleotide-binding</keyword>
<dbReference type="InterPro" id="IPR013083">
    <property type="entry name" value="Znf_RING/FYVE/PHD"/>
</dbReference>
<keyword evidence="7" id="KW-0103">Bromodomain</keyword>
<evidence type="ECO:0000313" key="10">
    <source>
        <dbReference type="EMBL" id="KAK1276997.1"/>
    </source>
</evidence>
<dbReference type="Pfam" id="PF17862">
    <property type="entry name" value="AAA_lid_3"/>
    <property type="match status" value="1"/>
</dbReference>
<evidence type="ECO:0000256" key="3">
    <source>
        <dbReference type="ARBA" id="ARBA00022741"/>
    </source>
</evidence>
<feature type="compositionally biased region" description="Acidic residues" evidence="8">
    <location>
        <begin position="262"/>
        <end position="272"/>
    </location>
</feature>
<feature type="domain" description="PHD-type" evidence="9">
    <location>
        <begin position="328"/>
        <end position="440"/>
    </location>
</feature>
<dbReference type="GO" id="GO:0006334">
    <property type="term" value="P:nucleosome assembly"/>
    <property type="evidence" value="ECO:0007669"/>
    <property type="project" value="TreeGrafter"/>
</dbReference>
<dbReference type="GO" id="GO:0006337">
    <property type="term" value="P:nucleosome disassembly"/>
    <property type="evidence" value="ECO:0007669"/>
    <property type="project" value="TreeGrafter"/>
</dbReference>
<feature type="compositionally biased region" description="Pro residues" evidence="8">
    <location>
        <begin position="9"/>
        <end position="20"/>
    </location>
</feature>
<dbReference type="InterPro" id="IPR045199">
    <property type="entry name" value="ATAD2-like"/>
</dbReference>
<dbReference type="GO" id="GO:0016887">
    <property type="term" value="F:ATP hydrolysis activity"/>
    <property type="evidence" value="ECO:0007669"/>
    <property type="project" value="InterPro"/>
</dbReference>
<keyword evidence="2" id="KW-0479">Metal-binding</keyword>
<feature type="compositionally biased region" description="Basic and acidic residues" evidence="8">
    <location>
        <begin position="138"/>
        <end position="147"/>
    </location>
</feature>
<keyword evidence="4" id="KW-0863">Zinc-finger</keyword>
<organism evidence="10 11">
    <name type="scientific">Acorus gramineus</name>
    <name type="common">Dwarf sweet flag</name>
    <dbReference type="NCBI Taxonomy" id="55184"/>
    <lineage>
        <taxon>Eukaryota</taxon>
        <taxon>Viridiplantae</taxon>
        <taxon>Streptophyta</taxon>
        <taxon>Embryophyta</taxon>
        <taxon>Tracheophyta</taxon>
        <taxon>Spermatophyta</taxon>
        <taxon>Magnoliopsida</taxon>
        <taxon>Liliopsida</taxon>
        <taxon>Acoraceae</taxon>
        <taxon>Acorus</taxon>
    </lineage>
</organism>
<name>A0AAV9BLF8_ACOGR</name>
<evidence type="ECO:0000313" key="11">
    <source>
        <dbReference type="Proteomes" id="UP001179952"/>
    </source>
</evidence>
<dbReference type="InterPro" id="IPR041569">
    <property type="entry name" value="AAA_lid_3"/>
</dbReference>
<dbReference type="InterPro" id="IPR034732">
    <property type="entry name" value="EPHD"/>
</dbReference>
<keyword evidence="11" id="KW-1185">Reference proteome</keyword>
<dbReference type="Proteomes" id="UP001179952">
    <property type="component" value="Unassembled WGS sequence"/>
</dbReference>
<dbReference type="GO" id="GO:0003682">
    <property type="term" value="F:chromatin binding"/>
    <property type="evidence" value="ECO:0007669"/>
    <property type="project" value="TreeGrafter"/>
</dbReference>
<dbReference type="SMART" id="SM00382">
    <property type="entry name" value="AAA"/>
    <property type="match status" value="1"/>
</dbReference>
<protein>
    <submittedName>
        <fullName evidence="10">ATPase family AAA domain-containing protein</fullName>
    </submittedName>
</protein>
<dbReference type="FunFam" id="1.10.8.60:FF:000084">
    <property type="entry name" value="p-loop containing nucleoside triphosphate hydrolase superfamily protein"/>
    <property type="match status" value="1"/>
</dbReference>
<evidence type="ECO:0000256" key="7">
    <source>
        <dbReference type="ARBA" id="ARBA00023117"/>
    </source>
</evidence>
<dbReference type="SUPFAM" id="SSF52540">
    <property type="entry name" value="P-loop containing nucleoside triphosphate hydrolases"/>
    <property type="match status" value="1"/>
</dbReference>
<proteinExistence type="inferred from homology"/>
<dbReference type="Pfam" id="PF00004">
    <property type="entry name" value="AAA"/>
    <property type="match status" value="1"/>
</dbReference>
<dbReference type="PROSITE" id="PS51805">
    <property type="entry name" value="EPHD"/>
    <property type="match status" value="1"/>
</dbReference>
<dbReference type="Pfam" id="PF13771">
    <property type="entry name" value="zf-HC5HC2H"/>
    <property type="match status" value="1"/>
</dbReference>
<keyword evidence="6" id="KW-0067">ATP-binding</keyword>
<dbReference type="GO" id="GO:0045815">
    <property type="term" value="P:transcription initiation-coupled chromatin remodeling"/>
    <property type="evidence" value="ECO:0007669"/>
    <property type="project" value="TreeGrafter"/>
</dbReference>
<feature type="region of interest" description="Disordered" evidence="8">
    <location>
        <begin position="1448"/>
        <end position="1472"/>
    </location>
</feature>
<evidence type="ECO:0000256" key="8">
    <source>
        <dbReference type="SAM" id="MobiDB-lite"/>
    </source>
</evidence>
<dbReference type="GO" id="GO:0005634">
    <property type="term" value="C:nucleus"/>
    <property type="evidence" value="ECO:0007669"/>
    <property type="project" value="TreeGrafter"/>
</dbReference>
<comment type="similarity">
    <text evidence="1">Belongs to the AAA ATPase family.</text>
</comment>